<dbReference type="EMBL" id="CP027665">
    <property type="protein sequence ID" value="AVO36304.1"/>
    <property type="molecule type" value="Genomic_DNA"/>
</dbReference>
<dbReference type="GO" id="GO:0003677">
    <property type="term" value="F:DNA binding"/>
    <property type="evidence" value="ECO:0007669"/>
    <property type="project" value="UniProtKB-KW"/>
</dbReference>
<dbReference type="KEGG" id="thas:C6Y53_00325"/>
<dbReference type="InterPro" id="IPR011051">
    <property type="entry name" value="RmlC_Cupin_sf"/>
</dbReference>
<reference evidence="4" key="1">
    <citation type="submission" date="2018-03" db="EMBL/GenBank/DDBJ databases">
        <title>Genomic analysis of the strain SH-1 isolated from shrimp intestine.</title>
        <authorList>
            <person name="Kim Y.-S."/>
            <person name="Kim S.-E."/>
            <person name="Kim K.-H."/>
        </authorList>
    </citation>
    <scope>NUCLEOTIDE SEQUENCE [LARGE SCALE GENOMIC DNA]</scope>
    <source>
        <strain evidence="4">SH-1</strain>
    </source>
</reference>
<dbReference type="PANTHER" id="PTHR46797:SF1">
    <property type="entry name" value="METHYLPHOSPHONATE SYNTHASE"/>
    <property type="match status" value="1"/>
</dbReference>
<dbReference type="InterPro" id="IPR050807">
    <property type="entry name" value="TransReg_Diox_bact_type"/>
</dbReference>
<dbReference type="CDD" id="cd02209">
    <property type="entry name" value="cupin_XRE_C"/>
    <property type="match status" value="1"/>
</dbReference>
<dbReference type="InterPro" id="IPR001387">
    <property type="entry name" value="Cro/C1-type_HTH"/>
</dbReference>
<dbReference type="InterPro" id="IPR014710">
    <property type="entry name" value="RmlC-like_jellyroll"/>
</dbReference>
<keyword evidence="4" id="KW-1185">Reference proteome</keyword>
<dbReference type="InterPro" id="IPR013096">
    <property type="entry name" value="Cupin_2"/>
</dbReference>
<evidence type="ECO:0000256" key="1">
    <source>
        <dbReference type="ARBA" id="ARBA00023125"/>
    </source>
</evidence>
<dbReference type="InterPro" id="IPR010982">
    <property type="entry name" value="Lambda_DNA-bd_dom_sf"/>
</dbReference>
<dbReference type="Gene3D" id="1.10.260.40">
    <property type="entry name" value="lambda repressor-like DNA-binding domains"/>
    <property type="match status" value="1"/>
</dbReference>
<dbReference type="PANTHER" id="PTHR46797">
    <property type="entry name" value="HTH-TYPE TRANSCRIPTIONAL REGULATOR"/>
    <property type="match status" value="1"/>
</dbReference>
<dbReference type="SUPFAM" id="SSF47413">
    <property type="entry name" value="lambda repressor-like DNA-binding domains"/>
    <property type="match status" value="1"/>
</dbReference>
<dbReference type="Pfam" id="PF01381">
    <property type="entry name" value="HTH_3"/>
    <property type="match status" value="1"/>
</dbReference>
<dbReference type="Pfam" id="PF07883">
    <property type="entry name" value="Cupin_2"/>
    <property type="match status" value="1"/>
</dbReference>
<dbReference type="CDD" id="cd00093">
    <property type="entry name" value="HTH_XRE"/>
    <property type="match status" value="1"/>
</dbReference>
<dbReference type="Proteomes" id="UP000237655">
    <property type="component" value="Chromosome"/>
</dbReference>
<dbReference type="GO" id="GO:0005829">
    <property type="term" value="C:cytosol"/>
    <property type="evidence" value="ECO:0007669"/>
    <property type="project" value="TreeGrafter"/>
</dbReference>
<accession>A0A2S0MK87</accession>
<dbReference type="SUPFAM" id="SSF51182">
    <property type="entry name" value="RmlC-like cupins"/>
    <property type="match status" value="1"/>
</dbReference>
<protein>
    <submittedName>
        <fullName evidence="3">Helix-turn-helix domain-containing protein</fullName>
    </submittedName>
</protein>
<name>A0A2S0MK87_9RHOB</name>
<gene>
    <name evidence="3" type="ORF">C6Y53_00325</name>
</gene>
<dbReference type="AlphaFoldDB" id="A0A2S0MK87"/>
<keyword evidence="1" id="KW-0238">DNA-binding</keyword>
<feature type="domain" description="HTH cro/C1-type" evidence="2">
    <location>
        <begin position="27"/>
        <end position="81"/>
    </location>
</feature>
<dbReference type="SMART" id="SM00530">
    <property type="entry name" value="HTH_XRE"/>
    <property type="match status" value="1"/>
</dbReference>
<evidence type="ECO:0000313" key="3">
    <source>
        <dbReference type="EMBL" id="AVO36304.1"/>
    </source>
</evidence>
<proteinExistence type="predicted"/>
<evidence type="ECO:0000313" key="4">
    <source>
        <dbReference type="Proteomes" id="UP000237655"/>
    </source>
</evidence>
<evidence type="ECO:0000259" key="2">
    <source>
        <dbReference type="PROSITE" id="PS50943"/>
    </source>
</evidence>
<dbReference type="Gene3D" id="2.60.120.10">
    <property type="entry name" value="Jelly Rolls"/>
    <property type="match status" value="1"/>
</dbReference>
<dbReference type="GO" id="GO:0003700">
    <property type="term" value="F:DNA-binding transcription factor activity"/>
    <property type="evidence" value="ECO:0007669"/>
    <property type="project" value="TreeGrafter"/>
</dbReference>
<organism evidence="3 4">
    <name type="scientific">Pukyongiella litopenaei</name>
    <dbReference type="NCBI Taxonomy" id="2605946"/>
    <lineage>
        <taxon>Bacteria</taxon>
        <taxon>Pseudomonadati</taxon>
        <taxon>Pseudomonadota</taxon>
        <taxon>Alphaproteobacteria</taxon>
        <taxon>Rhodobacterales</taxon>
        <taxon>Paracoccaceae</taxon>
        <taxon>Pukyongiella</taxon>
    </lineage>
</organism>
<sequence>MTDRMKDGRKNTADTPAAIEAQVGRALHRLRQERGLTAAQLAGAAGLSTAMISRIENGHVSPSLGTLQALADALEVSVMALFSNSENAADVHHVRAGQGLPSRRITPDHSHDYLLLGKHTGPGGSFLSARIHIARHEAGTLPRYQHEGQVFMYVIEGRASYACGAQVFALAPGDTLSFDGKLPHGFTEIRSDHIEFISVTHRPQ</sequence>
<dbReference type="PROSITE" id="PS50943">
    <property type="entry name" value="HTH_CROC1"/>
    <property type="match status" value="1"/>
</dbReference>